<dbReference type="EMBL" id="JAEUBG010004331">
    <property type="protein sequence ID" value="KAH3681673.1"/>
    <property type="molecule type" value="Genomic_DNA"/>
</dbReference>
<keyword evidence="2" id="KW-1185">Reference proteome</keyword>
<protein>
    <submittedName>
        <fullName evidence="1">Uncharacterized protein</fullName>
    </submittedName>
</protein>
<organism evidence="1 2">
    <name type="scientific">Wickerhamomyces pijperi</name>
    <name type="common">Yeast</name>
    <name type="synonym">Pichia pijperi</name>
    <dbReference type="NCBI Taxonomy" id="599730"/>
    <lineage>
        <taxon>Eukaryota</taxon>
        <taxon>Fungi</taxon>
        <taxon>Dikarya</taxon>
        <taxon>Ascomycota</taxon>
        <taxon>Saccharomycotina</taxon>
        <taxon>Saccharomycetes</taxon>
        <taxon>Phaffomycetales</taxon>
        <taxon>Wickerhamomycetaceae</taxon>
        <taxon>Wickerhamomyces</taxon>
    </lineage>
</organism>
<sequence>MTSLKERVVLFAAGLMASRSILDEDIPGNPPGNVDASACEGTLSLTAFLWELVLLDIKFSLSLACGVVS</sequence>
<gene>
    <name evidence="1" type="ORF">WICPIJ_007361</name>
</gene>
<name>A0A9P8Q034_WICPI</name>
<dbReference type="AlphaFoldDB" id="A0A9P8Q034"/>
<reference evidence="1" key="1">
    <citation type="journal article" date="2021" name="Open Biol.">
        <title>Shared evolutionary footprints suggest mitochondrial oxidative damage underlies multiple complex I losses in fungi.</title>
        <authorList>
            <person name="Schikora-Tamarit M.A."/>
            <person name="Marcet-Houben M."/>
            <person name="Nosek J."/>
            <person name="Gabaldon T."/>
        </authorList>
    </citation>
    <scope>NUCLEOTIDE SEQUENCE</scope>
    <source>
        <strain evidence="1">CBS2887</strain>
    </source>
</reference>
<evidence type="ECO:0000313" key="1">
    <source>
        <dbReference type="EMBL" id="KAH3681673.1"/>
    </source>
</evidence>
<comment type="caution">
    <text evidence="1">The sequence shown here is derived from an EMBL/GenBank/DDBJ whole genome shotgun (WGS) entry which is preliminary data.</text>
</comment>
<dbReference type="Proteomes" id="UP000774326">
    <property type="component" value="Unassembled WGS sequence"/>
</dbReference>
<reference evidence="1" key="2">
    <citation type="submission" date="2021-01" db="EMBL/GenBank/DDBJ databases">
        <authorList>
            <person name="Schikora-Tamarit M.A."/>
        </authorList>
    </citation>
    <scope>NUCLEOTIDE SEQUENCE</scope>
    <source>
        <strain evidence="1">CBS2887</strain>
    </source>
</reference>
<accession>A0A9P8Q034</accession>
<evidence type="ECO:0000313" key="2">
    <source>
        <dbReference type="Proteomes" id="UP000774326"/>
    </source>
</evidence>
<proteinExistence type="predicted"/>